<comment type="caution">
    <text evidence="2">The sequence shown here is derived from an EMBL/GenBank/DDBJ whole genome shotgun (WGS) entry which is preliminary data.</text>
</comment>
<feature type="transmembrane region" description="Helical" evidence="1">
    <location>
        <begin position="183"/>
        <end position="204"/>
    </location>
</feature>
<evidence type="ECO:0000313" key="2">
    <source>
        <dbReference type="EMBL" id="KAH8099397.1"/>
    </source>
</evidence>
<proteinExistence type="predicted"/>
<feature type="transmembrane region" description="Helical" evidence="1">
    <location>
        <begin position="210"/>
        <end position="229"/>
    </location>
</feature>
<protein>
    <submittedName>
        <fullName evidence="2">Uncharacterized protein</fullName>
    </submittedName>
</protein>
<reference evidence="2" key="1">
    <citation type="journal article" date="2021" name="New Phytol.">
        <title>Evolutionary innovations through gain and loss of genes in the ectomycorrhizal Boletales.</title>
        <authorList>
            <person name="Wu G."/>
            <person name="Miyauchi S."/>
            <person name="Morin E."/>
            <person name="Kuo A."/>
            <person name="Drula E."/>
            <person name="Varga T."/>
            <person name="Kohler A."/>
            <person name="Feng B."/>
            <person name="Cao Y."/>
            <person name="Lipzen A."/>
            <person name="Daum C."/>
            <person name="Hundley H."/>
            <person name="Pangilinan J."/>
            <person name="Johnson J."/>
            <person name="Barry K."/>
            <person name="LaButti K."/>
            <person name="Ng V."/>
            <person name="Ahrendt S."/>
            <person name="Min B."/>
            <person name="Choi I.G."/>
            <person name="Park H."/>
            <person name="Plett J.M."/>
            <person name="Magnuson J."/>
            <person name="Spatafora J.W."/>
            <person name="Nagy L.G."/>
            <person name="Henrissat B."/>
            <person name="Grigoriev I.V."/>
            <person name="Yang Z.L."/>
            <person name="Xu J."/>
            <person name="Martin F.M."/>
        </authorList>
    </citation>
    <scope>NUCLEOTIDE SEQUENCE</scope>
    <source>
        <strain evidence="2">KKN 215</strain>
    </source>
</reference>
<keyword evidence="1" id="KW-0472">Membrane</keyword>
<accession>A0A8K0UL90</accession>
<name>A0A8K0UL90_9AGAR</name>
<organism evidence="2 3">
    <name type="scientific">Cristinia sonorae</name>
    <dbReference type="NCBI Taxonomy" id="1940300"/>
    <lineage>
        <taxon>Eukaryota</taxon>
        <taxon>Fungi</taxon>
        <taxon>Dikarya</taxon>
        <taxon>Basidiomycota</taxon>
        <taxon>Agaricomycotina</taxon>
        <taxon>Agaricomycetes</taxon>
        <taxon>Agaricomycetidae</taxon>
        <taxon>Agaricales</taxon>
        <taxon>Pleurotineae</taxon>
        <taxon>Stephanosporaceae</taxon>
        <taxon>Cristinia</taxon>
    </lineage>
</organism>
<evidence type="ECO:0000313" key="3">
    <source>
        <dbReference type="Proteomes" id="UP000813824"/>
    </source>
</evidence>
<gene>
    <name evidence="2" type="ORF">BXZ70DRAFT_1009206</name>
</gene>
<dbReference type="AlphaFoldDB" id="A0A8K0UL90"/>
<keyword evidence="1" id="KW-1133">Transmembrane helix</keyword>
<sequence>MSHTPYPSHELPPIFRPVTSTISRVSLRQRPSRSNWSITSSTSLNMDWLGSDLGDFLYWFGEQLLDIWIEAAIRTRLVSIQVTLVRKGVIECISASQTQYVHRICDDLLELCRDCYTLKRRRKALQLLLELLRPFDAWSMVLLSSNGFSYLCYYEDDLRQDPDMHATFSEITHLVTAFQQMPAGVALVAVPPGFSFGTCLLLISKQMKTPFWPSLAWIVAGSLILTFDIDDAESFRRRP</sequence>
<dbReference type="EMBL" id="JAEVFJ010000020">
    <property type="protein sequence ID" value="KAH8099397.1"/>
    <property type="molecule type" value="Genomic_DNA"/>
</dbReference>
<keyword evidence="1" id="KW-0812">Transmembrane</keyword>
<evidence type="ECO:0000256" key="1">
    <source>
        <dbReference type="SAM" id="Phobius"/>
    </source>
</evidence>
<dbReference type="Proteomes" id="UP000813824">
    <property type="component" value="Unassembled WGS sequence"/>
</dbReference>
<keyword evidence="3" id="KW-1185">Reference proteome</keyword>